<sequence>MFRQTTSSGGDTIKAVLLKLSPDFEELCELRTKVATIRAADAFFDGQAGLNAWQTTRHPERLLLDILGPSIAALDVETDILNIPPSQDGTPPRVLDLTPAPSAFTVAVARRNPHAQISGLVRPGAVADMNEVPEYTNNPRPPHAISEMALHVLGPDAWGRVAPISITDRNRHAGDANGELLLEAGACRTGRQPLQQTNIPTIYMQHIQDVVCISEDAVESDSEVARIRDAGMSATDPFQGQRFDFVFASAGGEVGPVRTMGRRHYDRLLRGSPREADEGEG</sequence>
<reference evidence="1 2" key="1">
    <citation type="journal article" date="2019" name="Mol. Biol. Evol.">
        <title>Blast fungal genomes show frequent chromosomal changes, gene gains and losses, and effector gene turnover.</title>
        <authorList>
            <person name="Gomez Luciano L.B."/>
            <person name="Jason Tsai I."/>
            <person name="Chuma I."/>
            <person name="Tosa Y."/>
            <person name="Chen Y.H."/>
            <person name="Li J.Y."/>
            <person name="Li M.Y."/>
            <person name="Jade Lu M.Y."/>
            <person name="Nakayashiki H."/>
            <person name="Li W.H."/>
        </authorList>
    </citation>
    <scope>NUCLEOTIDE SEQUENCE [LARGE SCALE GENOMIC DNA]</scope>
    <source>
        <strain evidence="1">MZ5-1-6</strain>
    </source>
</reference>
<dbReference type="Proteomes" id="UP000294847">
    <property type="component" value="Chromosome 4"/>
</dbReference>
<proteinExistence type="predicted"/>
<dbReference type="AlphaFoldDB" id="A0A4P7NEJ0"/>
<dbReference type="EMBL" id="CP034207">
    <property type="protein sequence ID" value="QBZ60266.1"/>
    <property type="molecule type" value="Genomic_DNA"/>
</dbReference>
<evidence type="ECO:0000313" key="2">
    <source>
        <dbReference type="Proteomes" id="UP000294847"/>
    </source>
</evidence>
<gene>
    <name evidence="1" type="ORF">PoMZ_07205</name>
</gene>
<accession>A0A4P7NEJ0</accession>
<name>A0A4P7NEJ0_PYROR</name>
<evidence type="ECO:0000313" key="1">
    <source>
        <dbReference type="EMBL" id="QBZ60266.1"/>
    </source>
</evidence>
<protein>
    <submittedName>
        <fullName evidence="1">Uncharacterized protein</fullName>
    </submittedName>
</protein>
<organism evidence="1 2">
    <name type="scientific">Pyricularia oryzae</name>
    <name type="common">Rice blast fungus</name>
    <name type="synonym">Magnaporthe oryzae</name>
    <dbReference type="NCBI Taxonomy" id="318829"/>
    <lineage>
        <taxon>Eukaryota</taxon>
        <taxon>Fungi</taxon>
        <taxon>Dikarya</taxon>
        <taxon>Ascomycota</taxon>
        <taxon>Pezizomycotina</taxon>
        <taxon>Sordariomycetes</taxon>
        <taxon>Sordariomycetidae</taxon>
        <taxon>Magnaporthales</taxon>
        <taxon>Pyriculariaceae</taxon>
        <taxon>Pyricularia</taxon>
    </lineage>
</organism>